<dbReference type="Gene3D" id="1.10.287.130">
    <property type="match status" value="1"/>
</dbReference>
<dbReference type="InterPro" id="IPR004358">
    <property type="entry name" value="Sig_transdc_His_kin-like_C"/>
</dbReference>
<evidence type="ECO:0000259" key="19">
    <source>
        <dbReference type="PROSITE" id="PS50109"/>
    </source>
</evidence>
<dbReference type="Gene3D" id="3.30.450.20">
    <property type="entry name" value="PAS domain"/>
    <property type="match status" value="1"/>
</dbReference>
<keyword evidence="5" id="KW-0813">Transport</keyword>
<comment type="catalytic activity">
    <reaction evidence="1">
        <text>ATP + protein L-histidine = ADP + protein N-phospho-L-histidine.</text>
        <dbReference type="EC" id="2.7.13.3"/>
    </reaction>
</comment>
<dbReference type="Pfam" id="PF02518">
    <property type="entry name" value="HATPase_c"/>
    <property type="match status" value="1"/>
</dbReference>
<evidence type="ECO:0000256" key="15">
    <source>
        <dbReference type="ARBA" id="ARBA00023012"/>
    </source>
</evidence>
<dbReference type="InterPro" id="IPR003594">
    <property type="entry name" value="HATPase_dom"/>
</dbReference>
<dbReference type="SUPFAM" id="SSF55785">
    <property type="entry name" value="PYP-like sensor domain (PAS domain)"/>
    <property type="match status" value="1"/>
</dbReference>
<protein>
    <recommendedName>
        <fullName evidence="4">Phosphate regulon sensor protein PhoR</fullName>
        <ecNumber evidence="3">2.7.13.3</ecNumber>
    </recommendedName>
</protein>
<dbReference type="GO" id="GO:0005886">
    <property type="term" value="C:plasma membrane"/>
    <property type="evidence" value="ECO:0007669"/>
    <property type="project" value="UniProtKB-SubCell"/>
</dbReference>
<accession>A0A923MQZ5</accession>
<dbReference type="InterPro" id="IPR000014">
    <property type="entry name" value="PAS"/>
</dbReference>
<dbReference type="Gene3D" id="3.30.565.10">
    <property type="entry name" value="Histidine kinase-like ATPase, C-terminal domain"/>
    <property type="match status" value="1"/>
</dbReference>
<dbReference type="SUPFAM" id="SSF55874">
    <property type="entry name" value="ATPase domain of HSP90 chaperone/DNA topoisomerase II/histidine kinase"/>
    <property type="match status" value="1"/>
</dbReference>
<dbReference type="InterPro" id="IPR014310">
    <property type="entry name" value="Sig_transdc_His_kinase_PhoR"/>
</dbReference>
<dbReference type="NCBIfam" id="TIGR02966">
    <property type="entry name" value="phoR_proteo"/>
    <property type="match status" value="1"/>
</dbReference>
<dbReference type="EC" id="2.7.13.3" evidence="3"/>
<sequence>MTLRFLAFACCLALGALAGWLLGGSAGAAAGVAAGALAWFTIESFRARRVLRWLREGQLRGAPSVGGWWGEAGERARRALAARELRAEDAERRLEAFLDAIRGSPNGVVLLDPQGRIEWCNQTASLHFGLDPVRDLQQHIVNLVRDPDFAGFYHGGNYTRDVIVEAPASSATRPRRLSLYLHPYGEGRRLLLSRDVTEVEQAEAMRRDFVANVSHEIRTPLTVLSGFVETLQTLDLPKEERQRYLGMMAQQAQRMQTLVQDLLTLSRLEGSPLPGKAEWTPVASLLAQAEQEARALAANQGKRLDLRFPEACSWQVAGAASELQSALSNLVSNAVRYTPGGGTVEVQARTGEDGRLELAVRDSGPGIAADHLPRLTERFYRVDRSRSRESGGTGLGLAIVKHVVQRHGGELRIESAPRAGSTFTLVLPAGRVRAAELTPAGSDAPPATGSAAG</sequence>
<keyword evidence="15" id="KW-0902">Two-component regulatory system</keyword>
<dbReference type="PROSITE" id="PS50109">
    <property type="entry name" value="HIS_KIN"/>
    <property type="match status" value="1"/>
</dbReference>
<dbReference type="CDD" id="cd00082">
    <property type="entry name" value="HisKA"/>
    <property type="match status" value="1"/>
</dbReference>
<dbReference type="InterPro" id="IPR003661">
    <property type="entry name" value="HisK_dim/P_dom"/>
</dbReference>
<evidence type="ECO:0000256" key="2">
    <source>
        <dbReference type="ARBA" id="ARBA00004429"/>
    </source>
</evidence>
<dbReference type="GO" id="GO:0000155">
    <property type="term" value="F:phosphorelay sensor kinase activity"/>
    <property type="evidence" value="ECO:0007669"/>
    <property type="project" value="InterPro"/>
</dbReference>
<keyword evidence="14" id="KW-1133">Transmembrane helix</keyword>
<evidence type="ECO:0000313" key="21">
    <source>
        <dbReference type="Proteomes" id="UP000608513"/>
    </source>
</evidence>
<comment type="subcellular location">
    <subcellularLocation>
        <location evidence="2">Cell inner membrane</location>
        <topology evidence="2">Multi-pass membrane protein</topology>
    </subcellularLocation>
</comment>
<evidence type="ECO:0000256" key="9">
    <source>
        <dbReference type="ARBA" id="ARBA00022679"/>
    </source>
</evidence>
<comment type="caution">
    <text evidence="20">The sequence shown here is derived from an EMBL/GenBank/DDBJ whole genome shotgun (WGS) entry which is preliminary data.</text>
</comment>
<comment type="function">
    <text evidence="17">Member of the two-component regulatory system PhoR/PhoB involved in the phosphate regulon genes expression. PhoR may function as a membrane-associated protein kinase that phosphorylates PhoB in response to environmental signals.</text>
</comment>
<evidence type="ECO:0000256" key="18">
    <source>
        <dbReference type="SAM" id="SignalP"/>
    </source>
</evidence>
<dbReference type="GO" id="GO:0005524">
    <property type="term" value="F:ATP binding"/>
    <property type="evidence" value="ECO:0007669"/>
    <property type="project" value="UniProtKB-KW"/>
</dbReference>
<keyword evidence="9" id="KW-0808">Transferase</keyword>
<feature type="signal peptide" evidence="18">
    <location>
        <begin position="1"/>
        <end position="18"/>
    </location>
</feature>
<keyword evidence="8" id="KW-0592">Phosphate transport</keyword>
<dbReference type="InterPro" id="IPR050351">
    <property type="entry name" value="BphY/WalK/GraS-like"/>
</dbReference>
<keyword evidence="18" id="KW-0732">Signal</keyword>
<dbReference type="RefSeq" id="WP_187076086.1">
    <property type="nucleotide sequence ID" value="NZ_JACORT010000003.1"/>
</dbReference>
<proteinExistence type="predicted"/>
<dbReference type="SMART" id="SM00387">
    <property type="entry name" value="HATPase_c"/>
    <property type="match status" value="1"/>
</dbReference>
<dbReference type="AlphaFoldDB" id="A0A923MQZ5"/>
<evidence type="ECO:0000313" key="20">
    <source>
        <dbReference type="EMBL" id="MBC5783351.1"/>
    </source>
</evidence>
<dbReference type="PANTHER" id="PTHR45453:SF1">
    <property type="entry name" value="PHOSPHATE REGULON SENSOR PROTEIN PHOR"/>
    <property type="match status" value="1"/>
</dbReference>
<dbReference type="PRINTS" id="PR00344">
    <property type="entry name" value="BCTRLSENSOR"/>
</dbReference>
<dbReference type="InterPro" id="IPR036097">
    <property type="entry name" value="HisK_dim/P_sf"/>
</dbReference>
<evidence type="ECO:0000256" key="14">
    <source>
        <dbReference type="ARBA" id="ARBA00022989"/>
    </source>
</evidence>
<evidence type="ECO:0000256" key="6">
    <source>
        <dbReference type="ARBA" id="ARBA00022475"/>
    </source>
</evidence>
<evidence type="ECO:0000256" key="1">
    <source>
        <dbReference type="ARBA" id="ARBA00000085"/>
    </source>
</evidence>
<feature type="chain" id="PRO_5037732957" description="Phosphate regulon sensor protein PhoR" evidence="18">
    <location>
        <begin position="19"/>
        <end position="453"/>
    </location>
</feature>
<evidence type="ECO:0000256" key="12">
    <source>
        <dbReference type="ARBA" id="ARBA00022777"/>
    </source>
</evidence>
<dbReference type="Pfam" id="PF13188">
    <property type="entry name" value="PAS_8"/>
    <property type="match status" value="1"/>
</dbReference>
<dbReference type="GO" id="GO:0004721">
    <property type="term" value="F:phosphoprotein phosphatase activity"/>
    <property type="evidence" value="ECO:0007669"/>
    <property type="project" value="TreeGrafter"/>
</dbReference>
<gene>
    <name evidence="20" type="primary">phoR</name>
    <name evidence="20" type="ORF">H8N03_10380</name>
</gene>
<dbReference type="GO" id="GO:0006817">
    <property type="term" value="P:phosphate ion transport"/>
    <property type="evidence" value="ECO:0007669"/>
    <property type="project" value="UniProtKB-KW"/>
</dbReference>
<dbReference type="Proteomes" id="UP000608513">
    <property type="component" value="Unassembled WGS sequence"/>
</dbReference>
<evidence type="ECO:0000256" key="3">
    <source>
        <dbReference type="ARBA" id="ARBA00012438"/>
    </source>
</evidence>
<dbReference type="Pfam" id="PF00512">
    <property type="entry name" value="HisKA"/>
    <property type="match status" value="1"/>
</dbReference>
<keyword evidence="16" id="KW-0472">Membrane</keyword>
<evidence type="ECO:0000256" key="5">
    <source>
        <dbReference type="ARBA" id="ARBA00022448"/>
    </source>
</evidence>
<evidence type="ECO:0000256" key="7">
    <source>
        <dbReference type="ARBA" id="ARBA00022553"/>
    </source>
</evidence>
<dbReference type="CDD" id="cd00130">
    <property type="entry name" value="PAS"/>
    <property type="match status" value="1"/>
</dbReference>
<dbReference type="SMART" id="SM00388">
    <property type="entry name" value="HisKA"/>
    <property type="match status" value="1"/>
</dbReference>
<evidence type="ECO:0000256" key="13">
    <source>
        <dbReference type="ARBA" id="ARBA00022840"/>
    </source>
</evidence>
<dbReference type="SUPFAM" id="SSF47384">
    <property type="entry name" value="Homodimeric domain of signal transducing histidine kinase"/>
    <property type="match status" value="1"/>
</dbReference>
<dbReference type="SMART" id="SM00091">
    <property type="entry name" value="PAS"/>
    <property type="match status" value="1"/>
</dbReference>
<reference evidence="20" key="1">
    <citation type="submission" date="2020-08" db="EMBL/GenBank/DDBJ databases">
        <title>Ramlibacter sp. USB13 16S ribosomal RNA gene genome sequencing and assembly.</title>
        <authorList>
            <person name="Kang M."/>
        </authorList>
    </citation>
    <scope>NUCLEOTIDE SEQUENCE</scope>
    <source>
        <strain evidence="20">USB13</strain>
    </source>
</reference>
<evidence type="ECO:0000256" key="17">
    <source>
        <dbReference type="ARBA" id="ARBA00025207"/>
    </source>
</evidence>
<evidence type="ECO:0000256" key="16">
    <source>
        <dbReference type="ARBA" id="ARBA00023136"/>
    </source>
</evidence>
<keyword evidence="7" id="KW-0597">Phosphoprotein</keyword>
<dbReference type="InterPro" id="IPR005467">
    <property type="entry name" value="His_kinase_dom"/>
</dbReference>
<dbReference type="EMBL" id="JACORT010000003">
    <property type="protein sequence ID" value="MBC5783351.1"/>
    <property type="molecule type" value="Genomic_DNA"/>
</dbReference>
<name>A0A923MQZ5_9BURK</name>
<dbReference type="PANTHER" id="PTHR45453">
    <property type="entry name" value="PHOSPHATE REGULON SENSOR PROTEIN PHOR"/>
    <property type="match status" value="1"/>
</dbReference>
<dbReference type="InterPro" id="IPR036890">
    <property type="entry name" value="HATPase_C_sf"/>
</dbReference>
<organism evidence="20 21">
    <name type="scientific">Ramlibacter cellulosilyticus</name>
    <dbReference type="NCBI Taxonomy" id="2764187"/>
    <lineage>
        <taxon>Bacteria</taxon>
        <taxon>Pseudomonadati</taxon>
        <taxon>Pseudomonadota</taxon>
        <taxon>Betaproteobacteria</taxon>
        <taxon>Burkholderiales</taxon>
        <taxon>Comamonadaceae</taxon>
        <taxon>Ramlibacter</taxon>
    </lineage>
</organism>
<evidence type="ECO:0000256" key="11">
    <source>
        <dbReference type="ARBA" id="ARBA00022741"/>
    </source>
</evidence>
<dbReference type="InterPro" id="IPR035965">
    <property type="entry name" value="PAS-like_dom_sf"/>
</dbReference>
<keyword evidence="6" id="KW-1003">Cell membrane</keyword>
<dbReference type="GO" id="GO:0016036">
    <property type="term" value="P:cellular response to phosphate starvation"/>
    <property type="evidence" value="ECO:0007669"/>
    <property type="project" value="TreeGrafter"/>
</dbReference>
<dbReference type="FunFam" id="3.30.565.10:FF:000006">
    <property type="entry name" value="Sensor histidine kinase WalK"/>
    <property type="match status" value="1"/>
</dbReference>
<keyword evidence="11" id="KW-0547">Nucleotide-binding</keyword>
<keyword evidence="13" id="KW-0067">ATP-binding</keyword>
<evidence type="ECO:0000256" key="8">
    <source>
        <dbReference type="ARBA" id="ARBA00022592"/>
    </source>
</evidence>
<keyword evidence="21" id="KW-1185">Reference proteome</keyword>
<dbReference type="FunFam" id="1.10.287.130:FF:000008">
    <property type="entry name" value="Two-component sensor histidine kinase"/>
    <property type="match status" value="1"/>
</dbReference>
<feature type="domain" description="Histidine kinase" evidence="19">
    <location>
        <begin position="212"/>
        <end position="431"/>
    </location>
</feature>
<evidence type="ECO:0000256" key="4">
    <source>
        <dbReference type="ARBA" id="ARBA00019665"/>
    </source>
</evidence>
<keyword evidence="10" id="KW-0812">Transmembrane</keyword>
<keyword evidence="12 20" id="KW-0418">Kinase</keyword>
<evidence type="ECO:0000256" key="10">
    <source>
        <dbReference type="ARBA" id="ARBA00022692"/>
    </source>
</evidence>